<dbReference type="EC" id="6.4.1.3" evidence="3"/>
<dbReference type="EMBL" id="MCFL01000017">
    <property type="protein sequence ID" value="ORZ36412.1"/>
    <property type="molecule type" value="Genomic_DNA"/>
</dbReference>
<evidence type="ECO:0000256" key="8">
    <source>
        <dbReference type="ARBA" id="ARBA00049495"/>
    </source>
</evidence>
<keyword evidence="11" id="KW-0808">Transferase</keyword>
<dbReference type="GO" id="GO:0016740">
    <property type="term" value="F:transferase activity"/>
    <property type="evidence" value="ECO:0007669"/>
    <property type="project" value="UniProtKB-KW"/>
</dbReference>
<dbReference type="SUPFAM" id="SSF52096">
    <property type="entry name" value="ClpP/crotonase"/>
    <property type="match status" value="2"/>
</dbReference>
<dbReference type="AlphaFoldDB" id="A0A1Y2HTE8"/>
<comment type="pathway">
    <text evidence="1">Metabolic intermediate metabolism; propanoyl-CoA degradation; succinyl-CoA from propanoyl-CoA: step 1/3.</text>
</comment>
<comment type="caution">
    <text evidence="11">The sequence shown here is derived from an EMBL/GenBank/DDBJ whole genome shotgun (WGS) entry which is preliminary data.</text>
</comment>
<organism evidence="11 12">
    <name type="scientific">Catenaria anguillulae PL171</name>
    <dbReference type="NCBI Taxonomy" id="765915"/>
    <lineage>
        <taxon>Eukaryota</taxon>
        <taxon>Fungi</taxon>
        <taxon>Fungi incertae sedis</taxon>
        <taxon>Blastocladiomycota</taxon>
        <taxon>Blastocladiomycetes</taxon>
        <taxon>Blastocladiales</taxon>
        <taxon>Catenariaceae</taxon>
        <taxon>Catenaria</taxon>
    </lineage>
</organism>
<dbReference type="InterPro" id="IPR051047">
    <property type="entry name" value="AccD/PCCB"/>
</dbReference>
<dbReference type="OrthoDB" id="439921at2759"/>
<dbReference type="STRING" id="765915.A0A1Y2HTE8"/>
<dbReference type="Proteomes" id="UP000193411">
    <property type="component" value="Unassembled WGS sequence"/>
</dbReference>
<comment type="subunit">
    <text evidence="4">The holoenzyme is a dodecamer composed of 6 PCCA/alpha subunits and 6 PCCB/beta subunits.</text>
</comment>
<dbReference type="FunFam" id="3.90.226.10:FF:000016">
    <property type="entry name" value="Propionyl-CoA carboxylase, beta subunit"/>
    <property type="match status" value="1"/>
</dbReference>
<feature type="domain" description="CoA carboxyltransferase C-terminal" evidence="10">
    <location>
        <begin position="306"/>
        <end position="535"/>
    </location>
</feature>
<dbReference type="PANTHER" id="PTHR43842:SF2">
    <property type="entry name" value="PROPIONYL-COA CARBOXYLASE BETA CHAIN, MITOCHONDRIAL"/>
    <property type="match status" value="1"/>
</dbReference>
<dbReference type="InterPro" id="IPR029045">
    <property type="entry name" value="ClpP/crotonase-like_dom_sf"/>
</dbReference>
<dbReference type="InterPro" id="IPR011763">
    <property type="entry name" value="COA_CT_C"/>
</dbReference>
<dbReference type="FunFam" id="3.90.226.10:FF:000017">
    <property type="entry name" value="Propionyl-CoA carboxylase subunit beta 5"/>
    <property type="match status" value="1"/>
</dbReference>
<evidence type="ECO:0000256" key="2">
    <source>
        <dbReference type="ARBA" id="ARBA00006102"/>
    </source>
</evidence>
<feature type="domain" description="CoA carboxyltransferase N-terminal" evidence="9">
    <location>
        <begin position="46"/>
        <end position="302"/>
    </location>
</feature>
<protein>
    <recommendedName>
        <fullName evidence="5">Propionyl-CoA carboxylase beta chain, mitochondrial</fullName>
        <ecNumber evidence="3">6.4.1.3</ecNumber>
    </recommendedName>
    <alternativeName>
        <fullName evidence="6">Propanoyl-CoA:carbon dioxide ligase subunit beta</fullName>
    </alternativeName>
</protein>
<evidence type="ECO:0000313" key="11">
    <source>
        <dbReference type="EMBL" id="ORZ36412.1"/>
    </source>
</evidence>
<evidence type="ECO:0000256" key="3">
    <source>
        <dbReference type="ARBA" id="ARBA00013050"/>
    </source>
</evidence>
<dbReference type="InterPro" id="IPR034733">
    <property type="entry name" value="AcCoA_carboxyl_beta"/>
</dbReference>
<evidence type="ECO:0000256" key="4">
    <source>
        <dbReference type="ARBA" id="ARBA00038567"/>
    </source>
</evidence>
<evidence type="ECO:0000256" key="5">
    <source>
        <dbReference type="ARBA" id="ARBA00041138"/>
    </source>
</evidence>
<evidence type="ECO:0000256" key="7">
    <source>
        <dbReference type="ARBA" id="ARBA00048208"/>
    </source>
</evidence>
<evidence type="ECO:0000259" key="10">
    <source>
        <dbReference type="PROSITE" id="PS50989"/>
    </source>
</evidence>
<evidence type="ECO:0000256" key="6">
    <source>
        <dbReference type="ARBA" id="ARBA00042797"/>
    </source>
</evidence>
<comment type="catalytic activity">
    <reaction evidence="7">
        <text>butanoyl-CoA + hydrogencarbonate + ATP = (2S)-ethylmalonyl-CoA + ADP + phosphate + H(+)</text>
        <dbReference type="Rhea" id="RHEA:59520"/>
        <dbReference type="ChEBI" id="CHEBI:15378"/>
        <dbReference type="ChEBI" id="CHEBI:17544"/>
        <dbReference type="ChEBI" id="CHEBI:30616"/>
        <dbReference type="ChEBI" id="CHEBI:43474"/>
        <dbReference type="ChEBI" id="CHEBI:57371"/>
        <dbReference type="ChEBI" id="CHEBI:60909"/>
        <dbReference type="ChEBI" id="CHEBI:456216"/>
    </reaction>
    <physiologicalReaction direction="left-to-right" evidence="7">
        <dbReference type="Rhea" id="RHEA:59521"/>
    </physiologicalReaction>
</comment>
<evidence type="ECO:0000256" key="1">
    <source>
        <dbReference type="ARBA" id="ARBA00005060"/>
    </source>
</evidence>
<dbReference type="Pfam" id="PF01039">
    <property type="entry name" value="Carboxyl_trans"/>
    <property type="match status" value="1"/>
</dbReference>
<dbReference type="GO" id="GO:0009062">
    <property type="term" value="P:fatty acid catabolic process"/>
    <property type="evidence" value="ECO:0007669"/>
    <property type="project" value="UniProtKB-ARBA"/>
</dbReference>
<dbReference type="PROSITE" id="PS50980">
    <property type="entry name" value="COA_CT_NTER"/>
    <property type="match status" value="1"/>
</dbReference>
<dbReference type="InterPro" id="IPR011762">
    <property type="entry name" value="COA_CT_N"/>
</dbReference>
<dbReference type="GO" id="GO:0005739">
    <property type="term" value="C:mitochondrion"/>
    <property type="evidence" value="ECO:0007669"/>
    <property type="project" value="TreeGrafter"/>
</dbReference>
<accession>A0A1Y2HTE8</accession>
<name>A0A1Y2HTE8_9FUNG</name>
<dbReference type="Gene3D" id="3.90.226.10">
    <property type="entry name" value="2-enoyl-CoA Hydratase, Chain A, domain 1"/>
    <property type="match status" value="2"/>
</dbReference>
<reference evidence="11 12" key="1">
    <citation type="submission" date="2016-07" db="EMBL/GenBank/DDBJ databases">
        <title>Pervasive Adenine N6-methylation of Active Genes in Fungi.</title>
        <authorList>
            <consortium name="DOE Joint Genome Institute"/>
            <person name="Mondo S.J."/>
            <person name="Dannebaum R.O."/>
            <person name="Kuo R.C."/>
            <person name="Labutti K."/>
            <person name="Haridas S."/>
            <person name="Kuo A."/>
            <person name="Salamov A."/>
            <person name="Ahrendt S.R."/>
            <person name="Lipzen A."/>
            <person name="Sullivan W."/>
            <person name="Andreopoulos W.B."/>
            <person name="Clum A."/>
            <person name="Lindquist E."/>
            <person name="Daum C."/>
            <person name="Ramamoorthy G.K."/>
            <person name="Gryganskyi A."/>
            <person name="Culley D."/>
            <person name="Magnuson J.K."/>
            <person name="James T.Y."/>
            <person name="O'Malley M.A."/>
            <person name="Stajich J.E."/>
            <person name="Spatafora J.W."/>
            <person name="Visel A."/>
            <person name="Grigoriev I.V."/>
        </authorList>
    </citation>
    <scope>NUCLEOTIDE SEQUENCE [LARGE SCALE GENOMIC DNA]</scope>
    <source>
        <strain evidence="11 12">PL171</strain>
    </source>
</reference>
<gene>
    <name evidence="11" type="ORF">BCR44DRAFT_63359</name>
</gene>
<comment type="similarity">
    <text evidence="2">Belongs to the AccD/PCCB family.</text>
</comment>
<evidence type="ECO:0000259" key="9">
    <source>
        <dbReference type="PROSITE" id="PS50980"/>
    </source>
</evidence>
<evidence type="ECO:0000313" key="12">
    <source>
        <dbReference type="Proteomes" id="UP000193411"/>
    </source>
</evidence>
<sequence>MLRTSPIFRTAVRRAAGHCPAANTLRPALIGASAKAVRSYASAGSEKSMIARIEAKRQASLLGGGQKRIDAQHAKGKLTARERISLLLDKDSFREYDAFVEHQCAEFDMEKNKITGDGVVTGHGTINGRQVFIFSQDFTAYGGSLSKMHAQKICKIMDKAMLVGAPVIGLNDSGGARIQEGVESLAGYADIFQRNVMASGVIPQLSLIMGPCAGGAVYSPALTDFTFMVRDSSHLFVTGPEVVKAVTNEDVSFEELGGAKVHTTKSGVAHLAFDNEIDALARLREFVDFLPLSNRHVVPERPCVDPIDRADVALNSIIPSDSTKAYDMKHVITRVLDDGHFYEVQPDYAKNILIGMGRLNGRTVSVIANQPMVSSGVLDINASVKAARWVRFCDAFNIPLLTFVDVPGFLPGTAQEHNGIIRHGAKLLYAYAEATVPKITITTRKSYGGAHDVMSSKQLRGDINFAWPTAEVAVMGAKGAVEIIFRGRNAEERAAAEQDYIEHFSSPLPAAQRGFLDDIIQPSETRKRVIEELELLRDKKQDIPWKKHGNIPL</sequence>
<keyword evidence="12" id="KW-1185">Reference proteome</keyword>
<dbReference type="PANTHER" id="PTHR43842">
    <property type="entry name" value="PROPIONYL-COA CARBOXYLASE BETA CHAIN"/>
    <property type="match status" value="1"/>
</dbReference>
<comment type="catalytic activity">
    <reaction evidence="8">
        <text>propanoyl-CoA + hydrogencarbonate + ATP = (S)-methylmalonyl-CoA + ADP + phosphate + H(+)</text>
        <dbReference type="Rhea" id="RHEA:23720"/>
        <dbReference type="ChEBI" id="CHEBI:15378"/>
        <dbReference type="ChEBI" id="CHEBI:17544"/>
        <dbReference type="ChEBI" id="CHEBI:30616"/>
        <dbReference type="ChEBI" id="CHEBI:43474"/>
        <dbReference type="ChEBI" id="CHEBI:57327"/>
        <dbReference type="ChEBI" id="CHEBI:57392"/>
        <dbReference type="ChEBI" id="CHEBI:456216"/>
        <dbReference type="EC" id="6.4.1.3"/>
    </reaction>
    <physiologicalReaction direction="left-to-right" evidence="8">
        <dbReference type="Rhea" id="RHEA:23721"/>
    </physiologicalReaction>
</comment>
<proteinExistence type="inferred from homology"/>
<dbReference type="PROSITE" id="PS50989">
    <property type="entry name" value="COA_CT_CTER"/>
    <property type="match status" value="1"/>
</dbReference>
<dbReference type="GO" id="GO:0004658">
    <property type="term" value="F:propionyl-CoA carboxylase activity"/>
    <property type="evidence" value="ECO:0007669"/>
    <property type="project" value="UniProtKB-EC"/>
</dbReference>